<evidence type="ECO:0000313" key="1">
    <source>
        <dbReference type="EMBL" id="WPC06007.1"/>
    </source>
</evidence>
<dbReference type="Proteomes" id="UP001305928">
    <property type="component" value="Chromosome"/>
</dbReference>
<name>A0ABZ0PZR0_9PSED</name>
<reference evidence="1 2" key="1">
    <citation type="submission" date="2023-11" db="EMBL/GenBank/DDBJ databases">
        <title>Complete genome of Pseudomonas benzenivorans BA3361.</title>
        <authorList>
            <person name="Shin S.Y."/>
            <person name="Song J."/>
            <person name="Kang H."/>
        </authorList>
    </citation>
    <scope>NUCLEOTIDE SEQUENCE [LARGE SCALE GENOMIC DNA]</scope>
    <source>
        <strain evidence="1 2">HNIBRBA3361</strain>
    </source>
</reference>
<protein>
    <submittedName>
        <fullName evidence="1">Uncharacterized protein</fullName>
    </submittedName>
</protein>
<organism evidence="1 2">
    <name type="scientific">Pseudomonas benzenivorans</name>
    <dbReference type="NCBI Taxonomy" id="556533"/>
    <lineage>
        <taxon>Bacteria</taxon>
        <taxon>Pseudomonadati</taxon>
        <taxon>Pseudomonadota</taxon>
        <taxon>Gammaproteobacteria</taxon>
        <taxon>Pseudomonadales</taxon>
        <taxon>Pseudomonadaceae</taxon>
        <taxon>Pseudomonas</taxon>
    </lineage>
</organism>
<keyword evidence="2" id="KW-1185">Reference proteome</keyword>
<dbReference type="RefSeq" id="WP_318645192.1">
    <property type="nucleotide sequence ID" value="NZ_CP137892.1"/>
</dbReference>
<evidence type="ECO:0000313" key="2">
    <source>
        <dbReference type="Proteomes" id="UP001305928"/>
    </source>
</evidence>
<dbReference type="EMBL" id="CP137892">
    <property type="protein sequence ID" value="WPC06007.1"/>
    <property type="molecule type" value="Genomic_DNA"/>
</dbReference>
<accession>A0ABZ0PZR0</accession>
<proteinExistence type="predicted"/>
<gene>
    <name evidence="1" type="ORF">SBP02_04435</name>
</gene>
<sequence>MPADTLTINLDPELGALFRRYQAHTRTTAEHYIGELLAKTRPTLQAMVEALDEADGDAQALGRLFGSKMAQLMQAQQAVQAEA</sequence>